<organism evidence="3 4">
    <name type="scientific">Anisodus acutangulus</name>
    <dbReference type="NCBI Taxonomy" id="402998"/>
    <lineage>
        <taxon>Eukaryota</taxon>
        <taxon>Viridiplantae</taxon>
        <taxon>Streptophyta</taxon>
        <taxon>Embryophyta</taxon>
        <taxon>Tracheophyta</taxon>
        <taxon>Spermatophyta</taxon>
        <taxon>Magnoliopsida</taxon>
        <taxon>eudicotyledons</taxon>
        <taxon>Gunneridae</taxon>
        <taxon>Pentapetalae</taxon>
        <taxon>asterids</taxon>
        <taxon>lamiids</taxon>
        <taxon>Solanales</taxon>
        <taxon>Solanaceae</taxon>
        <taxon>Solanoideae</taxon>
        <taxon>Hyoscyameae</taxon>
        <taxon>Anisodus</taxon>
    </lineage>
</organism>
<proteinExistence type="predicted"/>
<gene>
    <name evidence="3" type="ORF">K7X08_020717</name>
</gene>
<feature type="region of interest" description="Disordered" evidence="2">
    <location>
        <begin position="1"/>
        <end position="38"/>
    </location>
</feature>
<comment type="caution">
    <text evidence="3">The sequence shown here is derived from an EMBL/GenBank/DDBJ whole genome shotgun (WGS) entry which is preliminary data.</text>
</comment>
<dbReference type="GO" id="GO:0000976">
    <property type="term" value="F:transcription cis-regulatory region binding"/>
    <property type="evidence" value="ECO:0007669"/>
    <property type="project" value="TreeGrafter"/>
</dbReference>
<reference evidence="4" key="1">
    <citation type="journal article" date="2023" name="Proc. Natl. Acad. Sci. U.S.A.">
        <title>Genomic and structural basis for evolution of tropane alkaloid biosynthesis.</title>
        <authorList>
            <person name="Wanga Y.-J."/>
            <person name="Taina T."/>
            <person name="Yua J.-Y."/>
            <person name="Lia J."/>
            <person name="Xua B."/>
            <person name="Chenc J."/>
            <person name="D'Auriad J.C."/>
            <person name="Huanga J.-P."/>
            <person name="Huanga S.-X."/>
        </authorList>
    </citation>
    <scope>NUCLEOTIDE SEQUENCE [LARGE SCALE GENOMIC DNA]</scope>
    <source>
        <strain evidence="4">cv. KIB-2019</strain>
    </source>
</reference>
<dbReference type="Proteomes" id="UP001152561">
    <property type="component" value="Unassembled WGS sequence"/>
</dbReference>
<feature type="coiled-coil region" evidence="1">
    <location>
        <begin position="57"/>
        <end position="84"/>
    </location>
</feature>
<sequence>MAAAAAAFDDSGEEEEKEESETSSLAAMAIADRKRKRSGGGLVEGYKMLADAIGRFSEIYERVEKEKQRQMVELEKQRMQFAKDLEIQRMKLIMESQVHLEKIKRSKTQFRRCFSRGGEILTHRISLPQNLVSPL</sequence>
<dbReference type="GO" id="GO:0005634">
    <property type="term" value="C:nucleus"/>
    <property type="evidence" value="ECO:0007669"/>
    <property type="project" value="TreeGrafter"/>
</dbReference>
<feature type="compositionally biased region" description="Acidic residues" evidence="2">
    <location>
        <begin position="10"/>
        <end position="21"/>
    </location>
</feature>
<accession>A0A9Q1MT00</accession>
<keyword evidence="4" id="KW-1185">Reference proteome</keyword>
<dbReference type="AlphaFoldDB" id="A0A9Q1MT00"/>
<dbReference type="EMBL" id="JAJAGQ010000003">
    <property type="protein sequence ID" value="KAJ8567995.1"/>
    <property type="molecule type" value="Genomic_DNA"/>
</dbReference>
<evidence type="ECO:0008006" key="5">
    <source>
        <dbReference type="Google" id="ProtNLM"/>
    </source>
</evidence>
<dbReference type="OrthoDB" id="2019351at2759"/>
<evidence type="ECO:0000313" key="3">
    <source>
        <dbReference type="EMBL" id="KAJ8567995.1"/>
    </source>
</evidence>
<protein>
    <recommendedName>
        <fullName evidence="5">Trihelix transcription factor ASIL2</fullName>
    </recommendedName>
</protein>
<evidence type="ECO:0000256" key="1">
    <source>
        <dbReference type="SAM" id="Coils"/>
    </source>
</evidence>
<dbReference type="InterPro" id="IPR044823">
    <property type="entry name" value="ASIL1/2-like"/>
</dbReference>
<evidence type="ECO:0000313" key="4">
    <source>
        <dbReference type="Proteomes" id="UP001152561"/>
    </source>
</evidence>
<keyword evidence="1" id="KW-0175">Coiled coil</keyword>
<evidence type="ECO:0000256" key="2">
    <source>
        <dbReference type="SAM" id="MobiDB-lite"/>
    </source>
</evidence>
<name>A0A9Q1MT00_9SOLA</name>
<dbReference type="PANTHER" id="PTHR31307:SF50">
    <property type="entry name" value="SEQUENCE-SPECIFIC DNA BINDING TRANSCRIPTION FACTOR"/>
    <property type="match status" value="1"/>
</dbReference>
<dbReference type="PANTHER" id="PTHR31307">
    <property type="entry name" value="TRIHELIX TRANSCRIPTION FACTOR ASIL2"/>
    <property type="match status" value="1"/>
</dbReference>